<dbReference type="WBParaSite" id="nRc.2.0.1.t07972-RA">
    <property type="protein sequence ID" value="nRc.2.0.1.t07972-RA"/>
    <property type="gene ID" value="nRc.2.0.1.g07972"/>
</dbReference>
<evidence type="ECO:0000313" key="2">
    <source>
        <dbReference type="WBParaSite" id="nRc.2.0.1.t07972-RA"/>
    </source>
</evidence>
<evidence type="ECO:0000313" key="1">
    <source>
        <dbReference type="Proteomes" id="UP000887565"/>
    </source>
</evidence>
<accession>A0A915I1F5</accession>
<protein>
    <submittedName>
        <fullName evidence="2">Uncharacterized protein</fullName>
    </submittedName>
</protein>
<keyword evidence="1" id="KW-1185">Reference proteome</keyword>
<reference evidence="2" key="1">
    <citation type="submission" date="2022-11" db="UniProtKB">
        <authorList>
            <consortium name="WormBaseParasite"/>
        </authorList>
    </citation>
    <scope>IDENTIFICATION</scope>
</reference>
<dbReference type="AlphaFoldDB" id="A0A915I1F5"/>
<dbReference type="Proteomes" id="UP000887565">
    <property type="component" value="Unplaced"/>
</dbReference>
<name>A0A915I1F5_ROMCU</name>
<organism evidence="1 2">
    <name type="scientific">Romanomermis culicivorax</name>
    <name type="common">Nematode worm</name>
    <dbReference type="NCBI Taxonomy" id="13658"/>
    <lineage>
        <taxon>Eukaryota</taxon>
        <taxon>Metazoa</taxon>
        <taxon>Ecdysozoa</taxon>
        <taxon>Nematoda</taxon>
        <taxon>Enoplea</taxon>
        <taxon>Dorylaimia</taxon>
        <taxon>Mermithida</taxon>
        <taxon>Mermithoidea</taxon>
        <taxon>Mermithidae</taxon>
        <taxon>Romanomermis</taxon>
    </lineage>
</organism>
<sequence>MLSNLSHIKLHTRWRTIQSFRDIDHIGYDGFDTIALAFNLENGFCNLKMLYIKKHHDVHAKPQQTLISPTEDENVITCESQTLYFTVPSCERGSNHSIIEKSCCSKDTTKDGIAAGCITEPDLASCCKSAASRRTKTLMLECEACSSKYLACLIAAMFMCAFFKLTAKSSLRRLSSNSFTRGNIGSQSAKSNGGRGGAATGAASPCLSIPIGDLIGPKWRRAFIKGPGGPRGPYIPIPPRPL</sequence>
<proteinExistence type="predicted"/>